<organism evidence="2 3">
    <name type="scientific">Vibrio ishigakensis</name>
    <dbReference type="NCBI Taxonomy" id="1481914"/>
    <lineage>
        <taxon>Bacteria</taxon>
        <taxon>Pseudomonadati</taxon>
        <taxon>Pseudomonadota</taxon>
        <taxon>Gammaproteobacteria</taxon>
        <taxon>Vibrionales</taxon>
        <taxon>Vibrionaceae</taxon>
        <taxon>Vibrio</taxon>
    </lineage>
</organism>
<evidence type="ECO:0000313" key="3">
    <source>
        <dbReference type="Proteomes" id="UP000031671"/>
    </source>
</evidence>
<reference evidence="2 3" key="2">
    <citation type="submission" date="2015-01" db="EMBL/GenBank/DDBJ databases">
        <authorList>
            <consortium name="NBRP consortium"/>
            <person name="Sawabe T."/>
            <person name="Meirelles P."/>
            <person name="Feng G."/>
            <person name="Sayaka M."/>
            <person name="Hattori M."/>
            <person name="Ohkuma M."/>
        </authorList>
    </citation>
    <scope>NUCLEOTIDE SEQUENCE [LARGE SCALE GENOMIC DNA]</scope>
    <source>
        <strain evidence="3">JCM 19231</strain>
    </source>
</reference>
<name>A0A0B8NYR2_9VIBR</name>
<keyword evidence="1" id="KW-1133">Transmembrane helix</keyword>
<proteinExistence type="predicted"/>
<keyword evidence="1" id="KW-0812">Transmembrane</keyword>
<keyword evidence="3" id="KW-1185">Reference proteome</keyword>
<accession>A0A0B8NYR2</accession>
<reference evidence="2 3" key="1">
    <citation type="submission" date="2015-01" db="EMBL/GenBank/DDBJ databases">
        <title>Vibrio sp. C1 JCM 19231 whole genome shotgun sequence.</title>
        <authorList>
            <person name="Sawabe T."/>
            <person name="Meirelles P."/>
            <person name="Feng G."/>
            <person name="Sayaka M."/>
            <person name="Hattori M."/>
            <person name="Ohkuma M."/>
        </authorList>
    </citation>
    <scope>NUCLEOTIDE SEQUENCE [LARGE SCALE GENOMIC DNA]</scope>
    <source>
        <strain evidence="3">JCM 19231</strain>
    </source>
</reference>
<feature type="transmembrane region" description="Helical" evidence="1">
    <location>
        <begin position="25"/>
        <end position="47"/>
    </location>
</feature>
<evidence type="ECO:0000256" key="1">
    <source>
        <dbReference type="SAM" id="Phobius"/>
    </source>
</evidence>
<evidence type="ECO:0000313" key="2">
    <source>
        <dbReference type="EMBL" id="GAM59111.1"/>
    </source>
</evidence>
<protein>
    <submittedName>
        <fullName evidence="2">PTS system nitrogen-specific IIA component, ptsN</fullName>
    </submittedName>
</protein>
<dbReference type="Proteomes" id="UP000031671">
    <property type="component" value="Unassembled WGS sequence"/>
</dbReference>
<dbReference type="AlphaFoldDB" id="A0A0B8NYR2"/>
<sequence length="54" mass="6092">MGYLVRYLNDVIKVKTELTTLKTMLLVPAVTGVVMVLTMEYAINVLWRGKPGHD</sequence>
<dbReference type="EMBL" id="BBRZ01000124">
    <property type="protein sequence ID" value="GAM59111.1"/>
    <property type="molecule type" value="Genomic_DNA"/>
</dbReference>
<keyword evidence="1" id="KW-0472">Membrane</keyword>
<comment type="caution">
    <text evidence="2">The sequence shown here is derived from an EMBL/GenBank/DDBJ whole genome shotgun (WGS) entry which is preliminary data.</text>
</comment>
<gene>
    <name evidence="2" type="ORF">JCM19231_1593</name>
</gene>